<dbReference type="InterPro" id="IPR052058">
    <property type="entry name" value="Alcohol_O-acetyltransferase"/>
</dbReference>
<dbReference type="SUPFAM" id="SSF52777">
    <property type="entry name" value="CoA-dependent acyltransferases"/>
    <property type="match status" value="1"/>
</dbReference>
<dbReference type="Pfam" id="PF07247">
    <property type="entry name" value="AATase"/>
    <property type="match status" value="1"/>
</dbReference>
<dbReference type="OrthoDB" id="2150604at2759"/>
<dbReference type="PANTHER" id="PTHR28037:SF1">
    <property type="entry name" value="ALCOHOL O-ACETYLTRANSFERASE 1-RELATED"/>
    <property type="match status" value="1"/>
</dbReference>
<evidence type="ECO:0000313" key="2">
    <source>
        <dbReference type="Proteomes" id="UP000799779"/>
    </source>
</evidence>
<dbReference type="GO" id="GO:0008080">
    <property type="term" value="F:N-acetyltransferase activity"/>
    <property type="evidence" value="ECO:0007669"/>
    <property type="project" value="TreeGrafter"/>
</dbReference>
<evidence type="ECO:0008006" key="3">
    <source>
        <dbReference type="Google" id="ProtNLM"/>
    </source>
</evidence>
<dbReference type="InterPro" id="IPR010828">
    <property type="entry name" value="Atf2/Sli1-like"/>
</dbReference>
<name>A0A6A5W8F2_9PLEO</name>
<dbReference type="PANTHER" id="PTHR28037">
    <property type="entry name" value="ALCOHOL O-ACETYLTRANSFERASE 1-RELATED"/>
    <property type="match status" value="1"/>
</dbReference>
<protein>
    <recommendedName>
        <fullName evidence="3">Alcohol acetyltransferase</fullName>
    </recommendedName>
</protein>
<evidence type="ECO:0000313" key="1">
    <source>
        <dbReference type="EMBL" id="KAF1997657.1"/>
    </source>
</evidence>
<dbReference type="Gene3D" id="3.30.559.10">
    <property type="entry name" value="Chloramphenicol acetyltransferase-like domain"/>
    <property type="match status" value="1"/>
</dbReference>
<organism evidence="1 2">
    <name type="scientific">Amniculicola lignicola CBS 123094</name>
    <dbReference type="NCBI Taxonomy" id="1392246"/>
    <lineage>
        <taxon>Eukaryota</taxon>
        <taxon>Fungi</taxon>
        <taxon>Dikarya</taxon>
        <taxon>Ascomycota</taxon>
        <taxon>Pezizomycotina</taxon>
        <taxon>Dothideomycetes</taxon>
        <taxon>Pleosporomycetidae</taxon>
        <taxon>Pleosporales</taxon>
        <taxon>Amniculicolaceae</taxon>
        <taxon>Amniculicola</taxon>
    </lineage>
</organism>
<dbReference type="EMBL" id="ML977611">
    <property type="protein sequence ID" value="KAF1997657.1"/>
    <property type="molecule type" value="Genomic_DNA"/>
</dbReference>
<dbReference type="InterPro" id="IPR023213">
    <property type="entry name" value="CAT-like_dom_sf"/>
</dbReference>
<reference evidence="1" key="1">
    <citation type="journal article" date="2020" name="Stud. Mycol.">
        <title>101 Dothideomycetes genomes: a test case for predicting lifestyles and emergence of pathogens.</title>
        <authorList>
            <person name="Haridas S."/>
            <person name="Albert R."/>
            <person name="Binder M."/>
            <person name="Bloem J."/>
            <person name="Labutti K."/>
            <person name="Salamov A."/>
            <person name="Andreopoulos B."/>
            <person name="Baker S."/>
            <person name="Barry K."/>
            <person name="Bills G."/>
            <person name="Bluhm B."/>
            <person name="Cannon C."/>
            <person name="Castanera R."/>
            <person name="Culley D."/>
            <person name="Daum C."/>
            <person name="Ezra D."/>
            <person name="Gonzalez J."/>
            <person name="Henrissat B."/>
            <person name="Kuo A."/>
            <person name="Liang C."/>
            <person name="Lipzen A."/>
            <person name="Lutzoni F."/>
            <person name="Magnuson J."/>
            <person name="Mondo S."/>
            <person name="Nolan M."/>
            <person name="Ohm R."/>
            <person name="Pangilinan J."/>
            <person name="Park H.-J."/>
            <person name="Ramirez L."/>
            <person name="Alfaro M."/>
            <person name="Sun H."/>
            <person name="Tritt A."/>
            <person name="Yoshinaga Y."/>
            <person name="Zwiers L.-H."/>
            <person name="Turgeon B."/>
            <person name="Goodwin S."/>
            <person name="Spatafora J."/>
            <person name="Crous P."/>
            <person name="Grigoriev I."/>
        </authorList>
    </citation>
    <scope>NUCLEOTIDE SEQUENCE</scope>
    <source>
        <strain evidence="1">CBS 123094</strain>
    </source>
</reference>
<keyword evidence="2" id="KW-1185">Reference proteome</keyword>
<sequence length="510" mass="57520">MANNRPNHSTEAVALRKLGINETYQLAMHILDQYRSTVLSCRYAVPSHLALPESRTQLEEVIKAAVVETVMRHPMLQVGMIDVTSKTPSWVQLQSLDLSHHIEWLYLEEHADFGQTVQDVFRTQLDERFPDLSTEHPGWKITVIRQGEAPVMEAILTWNHPHFDGIGAKVFHEDFLTMLNNAENGDYERTGLNGDIFRLPEAPPFLPAPIESLKSLPLDLKYLTKAYWEDIRPQIFNRDVSQAAWCPIRSSPYKTQFRAFFINNASLVAILALCRQNKTTITGLLNGLALIAFSSHLDSTAAPAFQSSTMMDHRRNLPPAPPDAPWDRSDRAVSNYVTQVAHKFDTELVATIRSKLPEDSSEEIDLSADLRRELWAVSAQNRLEIVHKIEGGLRNDLVGVFKYVTDWQQTMRRIAERTRQFTWIVSNLGVLDGNKSEDDQSWSIERAQFGISAEIPAAAIEIAPISVSGWGMCVSASWPDCAVDMVLGERIMADLERWLTQLVSQSSCAS</sequence>
<gene>
    <name evidence="1" type="ORF">P154DRAFT_622356</name>
</gene>
<dbReference type="AlphaFoldDB" id="A0A6A5W8F2"/>
<accession>A0A6A5W8F2</accession>
<dbReference type="Proteomes" id="UP000799779">
    <property type="component" value="Unassembled WGS sequence"/>
</dbReference>
<proteinExistence type="predicted"/>